<dbReference type="Proteomes" id="UP000001661">
    <property type="component" value="Chromosome"/>
</dbReference>
<feature type="transmembrane region" description="Helical" evidence="7">
    <location>
        <begin position="63"/>
        <end position="84"/>
    </location>
</feature>
<evidence type="ECO:0000256" key="1">
    <source>
        <dbReference type="ARBA" id="ARBA00022670"/>
    </source>
</evidence>
<dbReference type="GO" id="GO:0046872">
    <property type="term" value="F:metal ion binding"/>
    <property type="evidence" value="ECO:0007669"/>
    <property type="project" value="UniProtKB-KW"/>
</dbReference>
<keyword evidence="1 6" id="KW-0645">Protease</keyword>
<evidence type="ECO:0000313" key="11">
    <source>
        <dbReference type="Proteomes" id="UP000001661"/>
    </source>
</evidence>
<feature type="domain" description="CAAX prenyl protease 1 N-terminal" evidence="9">
    <location>
        <begin position="3"/>
        <end position="162"/>
    </location>
</feature>
<feature type="transmembrane region" description="Helical" evidence="7">
    <location>
        <begin position="281"/>
        <end position="301"/>
    </location>
</feature>
<keyword evidence="3 6" id="KW-0378">Hydrolase</keyword>
<organism evidence="10 11">
    <name type="scientific">Acetohalobium arabaticum (strain ATCC 49924 / DSM 5501 / Z-7288)</name>
    <dbReference type="NCBI Taxonomy" id="574087"/>
    <lineage>
        <taxon>Bacteria</taxon>
        <taxon>Bacillati</taxon>
        <taxon>Bacillota</taxon>
        <taxon>Clostridia</taxon>
        <taxon>Halanaerobiales</taxon>
        <taxon>Halobacteroidaceae</taxon>
        <taxon>Acetohalobium</taxon>
    </lineage>
</organism>
<evidence type="ECO:0000256" key="2">
    <source>
        <dbReference type="ARBA" id="ARBA00022723"/>
    </source>
</evidence>
<dbReference type="InterPro" id="IPR032456">
    <property type="entry name" value="Peptidase_M48_N"/>
</dbReference>
<gene>
    <name evidence="10" type="ordered locus">Acear_1241</name>
</gene>
<dbReference type="Gene3D" id="3.30.2010.10">
    <property type="entry name" value="Metalloproteases ('zincins'), catalytic domain"/>
    <property type="match status" value="1"/>
</dbReference>
<keyword evidence="7" id="KW-0472">Membrane</keyword>
<dbReference type="InterPro" id="IPR001915">
    <property type="entry name" value="Peptidase_M48"/>
</dbReference>
<dbReference type="GO" id="GO:0006508">
    <property type="term" value="P:proteolysis"/>
    <property type="evidence" value="ECO:0007669"/>
    <property type="project" value="UniProtKB-KW"/>
</dbReference>
<keyword evidence="5 6" id="KW-0482">Metalloprotease</keyword>
<comment type="similarity">
    <text evidence="6">Belongs to the peptidase M48 family.</text>
</comment>
<dbReference type="GO" id="GO:0004222">
    <property type="term" value="F:metalloendopeptidase activity"/>
    <property type="evidence" value="ECO:0007669"/>
    <property type="project" value="InterPro"/>
</dbReference>
<keyword evidence="4 6" id="KW-0862">Zinc</keyword>
<evidence type="ECO:0000256" key="5">
    <source>
        <dbReference type="ARBA" id="ARBA00023049"/>
    </source>
</evidence>
<evidence type="ECO:0000256" key="3">
    <source>
        <dbReference type="ARBA" id="ARBA00022801"/>
    </source>
</evidence>
<feature type="transmembrane region" description="Helical" evidence="7">
    <location>
        <begin position="109"/>
        <end position="131"/>
    </location>
</feature>
<dbReference type="STRING" id="574087.Acear_1241"/>
<evidence type="ECO:0000259" key="8">
    <source>
        <dbReference type="Pfam" id="PF01435"/>
    </source>
</evidence>
<evidence type="ECO:0000259" key="9">
    <source>
        <dbReference type="Pfam" id="PF16491"/>
    </source>
</evidence>
<evidence type="ECO:0000256" key="7">
    <source>
        <dbReference type="SAM" id="Phobius"/>
    </source>
</evidence>
<feature type="domain" description="Peptidase M48" evidence="8">
    <location>
        <begin position="170"/>
        <end position="371"/>
    </location>
</feature>
<dbReference type="EMBL" id="CP002105">
    <property type="protein sequence ID" value="ADL12758.1"/>
    <property type="molecule type" value="Genomic_DNA"/>
</dbReference>
<name>D9QQG7_ACEAZ</name>
<dbReference type="RefSeq" id="WP_013278204.1">
    <property type="nucleotide sequence ID" value="NC_014378.1"/>
</dbReference>
<dbReference type="eggNOG" id="COG0501">
    <property type="taxonomic scope" value="Bacteria"/>
</dbReference>
<dbReference type="AlphaFoldDB" id="D9QQG7"/>
<dbReference type="KEGG" id="aar:Acear_1241"/>
<keyword evidence="7" id="KW-0812">Transmembrane</keyword>
<dbReference type="Pfam" id="PF16491">
    <property type="entry name" value="Peptidase_M48_N"/>
    <property type="match status" value="1"/>
</dbReference>
<dbReference type="HOGENOM" id="CLU_025947_1_1_9"/>
<dbReference type="OrthoDB" id="9781930at2"/>
<keyword evidence="11" id="KW-1185">Reference proteome</keyword>
<dbReference type="PANTHER" id="PTHR10120">
    <property type="entry name" value="CAAX PRENYL PROTEASE 1"/>
    <property type="match status" value="1"/>
</dbReference>
<sequence length="376" mass="44120">MEELYDPKRRRLAKEYNRIKDRYNKYEIVLRVLFWGIFFGLSLEVRLYHFIADMIGNFDLKLIGFLLGITFLYSIYNWIFDYLLSYRLNRTYELSNQTPKEWLIDKVKVFILTNFFLYIAGRVFLTITIWYPDRWWLPFSIGGIFFILVINFVFPVVLLPLFFELTPYPESSLRERLMELFARAGVEVADIYEFNLSSKMNSANAAVIGMGKTRKIILGDNLQDRYTNDEIEAVLAHEVGHHANGDMFELLAVEALSLLITVFLVSKFWQPLTGLFGYMEAYSIISLPLFFLMLGILNWLISPLELIFSRQTERKADNFALELIDNPHDLATAFAKLADDSLAKLEYNWYELLFKASHPPINERVEKALYWSDRGN</sequence>
<comment type="cofactor">
    <cofactor evidence="6">
        <name>Zn(2+)</name>
        <dbReference type="ChEBI" id="CHEBI:29105"/>
    </cofactor>
    <text evidence="6">Binds 1 zinc ion per subunit.</text>
</comment>
<protein>
    <submittedName>
        <fullName evidence="10">Peptidase M48 Ste24p</fullName>
    </submittedName>
</protein>
<dbReference type="Pfam" id="PF01435">
    <property type="entry name" value="Peptidase_M48"/>
    <property type="match status" value="1"/>
</dbReference>
<feature type="transmembrane region" description="Helical" evidence="7">
    <location>
        <begin position="28"/>
        <end position="51"/>
    </location>
</feature>
<reference evidence="10 11" key="1">
    <citation type="journal article" date="2010" name="Stand. Genomic Sci.">
        <title>Complete genome sequence of Acetohalobium arabaticum type strain (Z-7288).</title>
        <authorList>
            <person name="Sikorski J."/>
            <person name="Lapidus A."/>
            <person name="Chertkov O."/>
            <person name="Lucas S."/>
            <person name="Copeland A."/>
            <person name="Glavina Del Rio T."/>
            <person name="Nolan M."/>
            <person name="Tice H."/>
            <person name="Cheng J.F."/>
            <person name="Han C."/>
            <person name="Brambilla E."/>
            <person name="Pitluck S."/>
            <person name="Liolios K."/>
            <person name="Ivanova N."/>
            <person name="Mavromatis K."/>
            <person name="Mikhailova N."/>
            <person name="Pati A."/>
            <person name="Bruce D."/>
            <person name="Detter C."/>
            <person name="Tapia R."/>
            <person name="Goodwin L."/>
            <person name="Chen A."/>
            <person name="Palaniappan K."/>
            <person name="Land M."/>
            <person name="Hauser L."/>
            <person name="Chang Y.J."/>
            <person name="Jeffries C.D."/>
            <person name="Rohde M."/>
            <person name="Goker M."/>
            <person name="Spring S."/>
            <person name="Woyke T."/>
            <person name="Bristow J."/>
            <person name="Eisen J.A."/>
            <person name="Markowitz V."/>
            <person name="Hugenholtz P."/>
            <person name="Kyrpides N.C."/>
            <person name="Klenk H.P."/>
        </authorList>
    </citation>
    <scope>NUCLEOTIDE SEQUENCE [LARGE SCALE GENOMIC DNA]</scope>
    <source>
        <strain evidence="11">ATCC 49924 / DSM 5501 / Z-7288</strain>
    </source>
</reference>
<evidence type="ECO:0000313" key="10">
    <source>
        <dbReference type="EMBL" id="ADL12758.1"/>
    </source>
</evidence>
<keyword evidence="2" id="KW-0479">Metal-binding</keyword>
<feature type="transmembrane region" description="Helical" evidence="7">
    <location>
        <begin position="137"/>
        <end position="163"/>
    </location>
</feature>
<evidence type="ECO:0000256" key="6">
    <source>
        <dbReference type="RuleBase" id="RU003983"/>
    </source>
</evidence>
<keyword evidence="7" id="KW-1133">Transmembrane helix</keyword>
<accession>D9QQG7</accession>
<feature type="transmembrane region" description="Helical" evidence="7">
    <location>
        <begin position="250"/>
        <end position="269"/>
    </location>
</feature>
<proteinExistence type="inferred from homology"/>
<evidence type="ECO:0000256" key="4">
    <source>
        <dbReference type="ARBA" id="ARBA00022833"/>
    </source>
</evidence>